<accession>A0A1M6ML22</accession>
<proteinExistence type="predicted"/>
<gene>
    <name evidence="1" type="ORF">SAMN02745163_02679</name>
</gene>
<dbReference type="EMBL" id="FQZB01000011">
    <property type="protein sequence ID" value="SHJ84171.1"/>
    <property type="molecule type" value="Genomic_DNA"/>
</dbReference>
<dbReference type="STRING" id="1121302.SAMN02745163_02679"/>
<reference evidence="1 2" key="1">
    <citation type="submission" date="2016-11" db="EMBL/GenBank/DDBJ databases">
        <authorList>
            <person name="Jaros S."/>
            <person name="Januszkiewicz K."/>
            <person name="Wedrychowicz H."/>
        </authorList>
    </citation>
    <scope>NUCLEOTIDE SEQUENCE [LARGE SCALE GENOMIC DNA]</scope>
    <source>
        <strain evidence="1 2">DSM 21758</strain>
    </source>
</reference>
<dbReference type="InterPro" id="IPR012296">
    <property type="entry name" value="Nuclease_put_TT1808"/>
</dbReference>
<evidence type="ECO:0000313" key="1">
    <source>
        <dbReference type="EMBL" id="SHJ84171.1"/>
    </source>
</evidence>
<keyword evidence="2" id="KW-1185">Reference proteome</keyword>
<dbReference type="Proteomes" id="UP000184310">
    <property type="component" value="Unassembled WGS sequence"/>
</dbReference>
<dbReference type="RefSeq" id="WP_278337136.1">
    <property type="nucleotide sequence ID" value="NZ_FQZB01000011.1"/>
</dbReference>
<dbReference type="AlphaFoldDB" id="A0A1M6ML22"/>
<protein>
    <recommendedName>
        <fullName evidence="3">Uma2 family endonuclease</fullName>
    </recommendedName>
</protein>
<name>A0A1M6ML22_9CLOT</name>
<organism evidence="1 2">
    <name type="scientific">Clostridium cavendishii DSM 21758</name>
    <dbReference type="NCBI Taxonomy" id="1121302"/>
    <lineage>
        <taxon>Bacteria</taxon>
        <taxon>Bacillati</taxon>
        <taxon>Bacillota</taxon>
        <taxon>Clostridia</taxon>
        <taxon>Eubacteriales</taxon>
        <taxon>Clostridiaceae</taxon>
        <taxon>Clostridium</taxon>
    </lineage>
</organism>
<evidence type="ECO:0000313" key="2">
    <source>
        <dbReference type="Proteomes" id="UP000184310"/>
    </source>
</evidence>
<dbReference type="Gene3D" id="3.90.1570.10">
    <property type="entry name" value="tt1808, chain A"/>
    <property type="match status" value="1"/>
</dbReference>
<evidence type="ECO:0008006" key="3">
    <source>
        <dbReference type="Google" id="ProtNLM"/>
    </source>
</evidence>
<sequence length="42" mass="4786">MALVGQNKITIDEFYKLRQKSDALLEFIDGLVYMSPSPSTKH</sequence>